<sequence>MPPSLSHTEAESLARSLTACTSCWPRVSLTDVVIRTGKSSGITGPKREDPSQVGIGIITAITIETLALQHVLDDVAAVRFPGDSHPYHLGTLPSLNPDDPHVIVVAQQTGDGTRDAAWLCGHMPHTFQGLGAFVMCGIAAGVPSADSARNVALGDVVVATEVIDYRHERRVDGNSVLRGAVQPPGAVWMNADHEVEADEMRGRPPWLPTLEAAGEMFRAPTPSGGPRVHRGRVGSADLLLRDRVFRDGLAREHRLLAFEMEGAGLAIGSHLGGRPWYMVRGVADHGDDATKNDLWHPYASLAAAAYLRAVLARCEPFGPRRERIHAEGLDPLNAIADVLAELPVMRDEVHRRAVLDQLPAAIRVQVPENSLGRLHIIQTVNTLQRYPEGLDILLSALRLTLGASSPDFVEVERILRANWRGQ</sequence>
<evidence type="ECO:0008006" key="5">
    <source>
        <dbReference type="Google" id="ProtNLM"/>
    </source>
</evidence>
<dbReference type="Pfam" id="PF19956">
    <property type="entry name" value="EAD2"/>
    <property type="match status" value="1"/>
</dbReference>
<dbReference type="EMBL" id="JASCTH010000025">
    <property type="protein sequence ID" value="MDI6103336.1"/>
    <property type="molecule type" value="Genomic_DNA"/>
</dbReference>
<dbReference type="PANTHER" id="PTHR46832">
    <property type="entry name" value="5'-METHYLTHIOADENOSINE/S-ADENOSYLHOMOCYSTEINE NUCLEOSIDASE"/>
    <property type="match status" value="1"/>
</dbReference>
<dbReference type="Proteomes" id="UP001241758">
    <property type="component" value="Unassembled WGS sequence"/>
</dbReference>
<evidence type="ECO:0000313" key="4">
    <source>
        <dbReference type="Proteomes" id="UP001241758"/>
    </source>
</evidence>
<name>A0ABT6WUA7_9ACTN</name>
<dbReference type="PANTHER" id="PTHR46832:SF1">
    <property type="entry name" value="5'-METHYLTHIOADENOSINE_S-ADENOSYLHOMOCYSTEINE NUCLEOSIDASE"/>
    <property type="match status" value="1"/>
</dbReference>
<dbReference type="RefSeq" id="WP_282764364.1">
    <property type="nucleotide sequence ID" value="NZ_JASCTH010000025.1"/>
</dbReference>
<feature type="domain" description="Effector-associated" evidence="2">
    <location>
        <begin position="336"/>
        <end position="413"/>
    </location>
</feature>
<comment type="caution">
    <text evidence="3">The sequence shown here is derived from an EMBL/GenBank/DDBJ whole genome shotgun (WGS) entry which is preliminary data.</text>
</comment>
<feature type="domain" description="Nucleoside phosphorylase" evidence="1">
    <location>
        <begin position="55"/>
        <end position="292"/>
    </location>
</feature>
<reference evidence="3 4" key="1">
    <citation type="submission" date="2023-05" db="EMBL/GenBank/DDBJ databases">
        <title>Actinoplanes sp. NEAU-A12 genome sequencing.</title>
        <authorList>
            <person name="Wang Z.-S."/>
        </authorList>
    </citation>
    <scope>NUCLEOTIDE SEQUENCE [LARGE SCALE GENOMIC DNA]</scope>
    <source>
        <strain evidence="3 4">NEAU-A12</strain>
    </source>
</reference>
<proteinExistence type="predicted"/>
<protein>
    <recommendedName>
        <fullName evidence="5">Nucleoside phosphorylase domain-containing protein</fullName>
    </recommendedName>
</protein>
<evidence type="ECO:0000259" key="2">
    <source>
        <dbReference type="Pfam" id="PF19956"/>
    </source>
</evidence>
<dbReference type="InterPro" id="IPR045431">
    <property type="entry name" value="EAD2"/>
</dbReference>
<organism evidence="3 4">
    <name type="scientific">Actinoplanes sandaracinus</name>
    <dbReference type="NCBI Taxonomy" id="3045177"/>
    <lineage>
        <taxon>Bacteria</taxon>
        <taxon>Bacillati</taxon>
        <taxon>Actinomycetota</taxon>
        <taxon>Actinomycetes</taxon>
        <taxon>Micromonosporales</taxon>
        <taxon>Micromonosporaceae</taxon>
        <taxon>Actinoplanes</taxon>
    </lineage>
</organism>
<evidence type="ECO:0000259" key="1">
    <source>
        <dbReference type="Pfam" id="PF01048"/>
    </source>
</evidence>
<dbReference type="InterPro" id="IPR035994">
    <property type="entry name" value="Nucleoside_phosphorylase_sf"/>
</dbReference>
<keyword evidence="4" id="KW-1185">Reference proteome</keyword>
<accession>A0ABT6WUA7</accession>
<gene>
    <name evidence="3" type="ORF">QLQ12_32480</name>
</gene>
<dbReference type="SUPFAM" id="SSF53167">
    <property type="entry name" value="Purine and uridine phosphorylases"/>
    <property type="match status" value="1"/>
</dbReference>
<dbReference type="InterPro" id="IPR000845">
    <property type="entry name" value="Nucleoside_phosphorylase_d"/>
</dbReference>
<dbReference type="Pfam" id="PF01048">
    <property type="entry name" value="PNP_UDP_1"/>
    <property type="match status" value="1"/>
</dbReference>
<evidence type="ECO:0000313" key="3">
    <source>
        <dbReference type="EMBL" id="MDI6103336.1"/>
    </source>
</evidence>
<dbReference type="Gene3D" id="3.40.50.1580">
    <property type="entry name" value="Nucleoside phosphorylase domain"/>
    <property type="match status" value="1"/>
</dbReference>